<dbReference type="Proteomes" id="UP001054889">
    <property type="component" value="Unassembled WGS sequence"/>
</dbReference>
<evidence type="ECO:0000313" key="2">
    <source>
        <dbReference type="Proteomes" id="UP001054889"/>
    </source>
</evidence>
<proteinExistence type="predicted"/>
<reference evidence="1" key="2">
    <citation type="submission" date="2021-12" db="EMBL/GenBank/DDBJ databases">
        <title>Resequencing data analysis of finger millet.</title>
        <authorList>
            <person name="Hatakeyama M."/>
            <person name="Aluri S."/>
            <person name="Balachadran M.T."/>
            <person name="Sivarajan S.R."/>
            <person name="Poveda L."/>
            <person name="Shimizu-Inatsugi R."/>
            <person name="Schlapbach R."/>
            <person name="Sreeman S.M."/>
            <person name="Shimizu K.K."/>
        </authorList>
    </citation>
    <scope>NUCLEOTIDE SEQUENCE</scope>
</reference>
<reference evidence="1" key="1">
    <citation type="journal article" date="2018" name="DNA Res.">
        <title>Multiple hybrid de novo genome assembly of finger millet, an orphan allotetraploid crop.</title>
        <authorList>
            <person name="Hatakeyama M."/>
            <person name="Aluri S."/>
            <person name="Balachadran M.T."/>
            <person name="Sivarajan S.R."/>
            <person name="Patrignani A."/>
            <person name="Gruter S."/>
            <person name="Poveda L."/>
            <person name="Shimizu-Inatsugi R."/>
            <person name="Baeten J."/>
            <person name="Francoijs K.J."/>
            <person name="Nataraja K.N."/>
            <person name="Reddy Y.A.N."/>
            <person name="Phadnis S."/>
            <person name="Ravikumar R.L."/>
            <person name="Schlapbach R."/>
            <person name="Sreeman S.M."/>
            <person name="Shimizu K.K."/>
        </authorList>
    </citation>
    <scope>NUCLEOTIDE SEQUENCE</scope>
</reference>
<dbReference type="EMBL" id="BQKI01000079">
    <property type="protein sequence ID" value="GJN26846.1"/>
    <property type="molecule type" value="Genomic_DNA"/>
</dbReference>
<organism evidence="1 2">
    <name type="scientific">Eleusine coracana subsp. coracana</name>
    <dbReference type="NCBI Taxonomy" id="191504"/>
    <lineage>
        <taxon>Eukaryota</taxon>
        <taxon>Viridiplantae</taxon>
        <taxon>Streptophyta</taxon>
        <taxon>Embryophyta</taxon>
        <taxon>Tracheophyta</taxon>
        <taxon>Spermatophyta</taxon>
        <taxon>Magnoliopsida</taxon>
        <taxon>Liliopsida</taxon>
        <taxon>Poales</taxon>
        <taxon>Poaceae</taxon>
        <taxon>PACMAD clade</taxon>
        <taxon>Chloridoideae</taxon>
        <taxon>Cynodonteae</taxon>
        <taxon>Eleusininae</taxon>
        <taxon>Eleusine</taxon>
    </lineage>
</organism>
<evidence type="ECO:0000313" key="1">
    <source>
        <dbReference type="EMBL" id="GJN26846.1"/>
    </source>
</evidence>
<gene>
    <name evidence="1" type="primary">gb14807</name>
    <name evidence="1" type="ORF">PR202_gb14807</name>
</gene>
<keyword evidence="2" id="KW-1185">Reference proteome</keyword>
<dbReference type="AlphaFoldDB" id="A0AAV5EW47"/>
<name>A0AAV5EW47_ELECO</name>
<protein>
    <submittedName>
        <fullName evidence="1">Uncharacterized protein</fullName>
    </submittedName>
</protein>
<accession>A0AAV5EW47</accession>
<comment type="caution">
    <text evidence="1">The sequence shown here is derived from an EMBL/GenBank/DDBJ whole genome shotgun (WGS) entry which is preliminary data.</text>
</comment>
<sequence>MMSGTKRAADVLLTEAGDCRVAAGGFFLFFDGAARGGLPALGMGGRAAKGSFVVAPSWVAAVRRGGGPLPGADEPSSMVGAGHAWWSRRLVVVRGGGHGTQSLPQRPAEAKGSLAGASRWWTDELRRGMATSGSGTTIKRGGFARGAIAREAIVVPAKEISG</sequence>